<keyword evidence="11" id="KW-1185">Reference proteome</keyword>
<keyword evidence="4" id="KW-1134">Transmembrane beta strand</keyword>
<dbReference type="EMBL" id="JACWZY010000050">
    <property type="protein sequence ID" value="MBD2705269.1"/>
    <property type="molecule type" value="Genomic_DNA"/>
</dbReference>
<evidence type="ECO:0000313" key="10">
    <source>
        <dbReference type="EMBL" id="MBD2705269.1"/>
    </source>
</evidence>
<dbReference type="GO" id="GO:0015288">
    <property type="term" value="F:porin activity"/>
    <property type="evidence" value="ECO:0007669"/>
    <property type="project" value="TreeGrafter"/>
</dbReference>
<evidence type="ECO:0000256" key="9">
    <source>
        <dbReference type="SAM" id="SignalP"/>
    </source>
</evidence>
<keyword evidence="7" id="KW-0998">Cell outer membrane</keyword>
<dbReference type="InterPro" id="IPR003423">
    <property type="entry name" value="OMP_efflux"/>
</dbReference>
<dbReference type="Pfam" id="PF02321">
    <property type="entry name" value="OEP"/>
    <property type="match status" value="2"/>
</dbReference>
<comment type="similarity">
    <text evidence="2">Belongs to the outer membrane factor (OMF) (TC 1.B.17) family.</text>
</comment>
<reference evidence="10" key="1">
    <citation type="submission" date="2020-09" db="EMBL/GenBank/DDBJ databases">
        <authorList>
            <person name="Kim M.K."/>
        </authorList>
    </citation>
    <scope>NUCLEOTIDE SEQUENCE</scope>
    <source>
        <strain evidence="10">BT702</strain>
    </source>
</reference>
<dbReference type="GO" id="GO:1990281">
    <property type="term" value="C:efflux pump complex"/>
    <property type="evidence" value="ECO:0007669"/>
    <property type="project" value="TreeGrafter"/>
</dbReference>
<dbReference type="Gene3D" id="1.20.1600.10">
    <property type="entry name" value="Outer membrane efflux proteins (OEP)"/>
    <property type="match status" value="1"/>
</dbReference>
<keyword evidence="8" id="KW-0175">Coiled coil</keyword>
<dbReference type="SUPFAM" id="SSF56954">
    <property type="entry name" value="Outer membrane efflux proteins (OEP)"/>
    <property type="match status" value="1"/>
</dbReference>
<dbReference type="InterPro" id="IPR051906">
    <property type="entry name" value="TolC-like"/>
</dbReference>
<dbReference type="AlphaFoldDB" id="A0A927AVP8"/>
<evidence type="ECO:0000256" key="1">
    <source>
        <dbReference type="ARBA" id="ARBA00004442"/>
    </source>
</evidence>
<gene>
    <name evidence="10" type="ORF">IC229_31920</name>
</gene>
<evidence type="ECO:0000256" key="4">
    <source>
        <dbReference type="ARBA" id="ARBA00022452"/>
    </source>
</evidence>
<accession>A0A927AVP8</accession>
<protein>
    <submittedName>
        <fullName evidence="10">TolC family protein</fullName>
    </submittedName>
</protein>
<keyword evidence="3" id="KW-0813">Transport</keyword>
<keyword evidence="6" id="KW-0472">Membrane</keyword>
<evidence type="ECO:0000256" key="6">
    <source>
        <dbReference type="ARBA" id="ARBA00023136"/>
    </source>
</evidence>
<feature type="chain" id="PRO_5037204088" evidence="9">
    <location>
        <begin position="20"/>
        <end position="446"/>
    </location>
</feature>
<organism evidence="10 11">
    <name type="scientific">Spirosoma profusum</name>
    <dbReference type="NCBI Taxonomy" id="2771354"/>
    <lineage>
        <taxon>Bacteria</taxon>
        <taxon>Pseudomonadati</taxon>
        <taxon>Bacteroidota</taxon>
        <taxon>Cytophagia</taxon>
        <taxon>Cytophagales</taxon>
        <taxon>Cytophagaceae</taxon>
        <taxon>Spirosoma</taxon>
    </lineage>
</organism>
<dbReference type="GO" id="GO:0009279">
    <property type="term" value="C:cell outer membrane"/>
    <property type="evidence" value="ECO:0007669"/>
    <property type="project" value="UniProtKB-SubCell"/>
</dbReference>
<dbReference type="PANTHER" id="PTHR30026">
    <property type="entry name" value="OUTER MEMBRANE PROTEIN TOLC"/>
    <property type="match status" value="1"/>
</dbReference>
<dbReference type="GO" id="GO:0015562">
    <property type="term" value="F:efflux transmembrane transporter activity"/>
    <property type="evidence" value="ECO:0007669"/>
    <property type="project" value="InterPro"/>
</dbReference>
<name>A0A927AVP8_9BACT</name>
<keyword evidence="5" id="KW-0812">Transmembrane</keyword>
<dbReference type="PANTHER" id="PTHR30026:SF20">
    <property type="entry name" value="OUTER MEMBRANE PROTEIN TOLC"/>
    <property type="match status" value="1"/>
</dbReference>
<evidence type="ECO:0000256" key="7">
    <source>
        <dbReference type="ARBA" id="ARBA00023237"/>
    </source>
</evidence>
<evidence type="ECO:0000313" key="11">
    <source>
        <dbReference type="Proteomes" id="UP000598820"/>
    </source>
</evidence>
<keyword evidence="9" id="KW-0732">Signal</keyword>
<evidence type="ECO:0000256" key="5">
    <source>
        <dbReference type="ARBA" id="ARBA00022692"/>
    </source>
</evidence>
<sequence>MKNKLFISLFWLAIGLVHAQPQPIQLPDDLRVLIQQANTNYPVLKQQQEQIRAGELRTDIARTAMKPNVSGTALYQYLNPVAQATLPVDGVNRTLQFQPNHNVNANIGVGQTIYDWGRTHASVQQAADNVQVLRRSLEISQQNLAYQVAAAYYGIGFLQRSLSVQDSVIHTAGANVQLLATRLQNGDALQYDVLTQQVRVKVAQNRKIEIQNQLERQLALLTYLTGNPSPDVSGAVKQFNLETAGNNVTMQPFVLANDAQTALAGNKDVQLAQDRVRQAETDIVVNNLAGRPNLSFSGSAGFRNGYLPEINTPKFNIAAGVSLAVPIYSGKRYQLQSQAAQLNLNASRYAVENANAQVRQSIAQLNADIRSNLTRLANLETQVLQSKKALEIANARLRNGVITNVELQSAETGVEEAELGRLNFQYQLLLNQLELKRLLGDTLVGQ</sequence>
<comment type="caution">
    <text evidence="10">The sequence shown here is derived from an EMBL/GenBank/DDBJ whole genome shotgun (WGS) entry which is preliminary data.</text>
</comment>
<comment type="subcellular location">
    <subcellularLocation>
        <location evidence="1">Cell outer membrane</location>
    </subcellularLocation>
</comment>
<feature type="signal peptide" evidence="9">
    <location>
        <begin position="1"/>
        <end position="19"/>
    </location>
</feature>
<evidence type="ECO:0000256" key="2">
    <source>
        <dbReference type="ARBA" id="ARBA00007613"/>
    </source>
</evidence>
<feature type="coiled-coil region" evidence="8">
    <location>
        <begin position="362"/>
        <end position="396"/>
    </location>
</feature>
<proteinExistence type="inferred from homology"/>
<dbReference type="RefSeq" id="WP_190892525.1">
    <property type="nucleotide sequence ID" value="NZ_JACWZY010000050.1"/>
</dbReference>
<evidence type="ECO:0000256" key="3">
    <source>
        <dbReference type="ARBA" id="ARBA00022448"/>
    </source>
</evidence>
<evidence type="ECO:0000256" key="8">
    <source>
        <dbReference type="SAM" id="Coils"/>
    </source>
</evidence>
<dbReference type="Proteomes" id="UP000598820">
    <property type="component" value="Unassembled WGS sequence"/>
</dbReference>